<protein>
    <submittedName>
        <fullName evidence="1">Uncharacterized protein</fullName>
    </submittedName>
</protein>
<evidence type="ECO:0000313" key="2">
    <source>
        <dbReference type="Proteomes" id="UP001638806"/>
    </source>
</evidence>
<reference evidence="1" key="1">
    <citation type="submission" date="2024-12" db="EMBL/GenBank/DDBJ databases">
        <title>Comparative genomics and development of molecular markers within Purpureocillium lilacinum and among Purpureocillium species.</title>
        <authorList>
            <person name="Yeh Z.-Y."/>
            <person name="Ni N.-T."/>
            <person name="Lo P.-H."/>
            <person name="Mushyakhwo K."/>
            <person name="Lin C.-F."/>
            <person name="Nai Y.-S."/>
        </authorList>
    </citation>
    <scope>NUCLEOTIDE SEQUENCE</scope>
    <source>
        <strain evidence="1">NCHU-NPUST-175</strain>
    </source>
</reference>
<comment type="caution">
    <text evidence="1">The sequence shown here is derived from an EMBL/GenBank/DDBJ whole genome shotgun (WGS) entry which is preliminary data.</text>
</comment>
<keyword evidence="2" id="KW-1185">Reference proteome</keyword>
<gene>
    <name evidence="1" type="ORF">ACCO45_014058</name>
</gene>
<organism evidence="1 2">
    <name type="scientific">Purpureocillium lilacinum</name>
    <name type="common">Paecilomyces lilacinus</name>
    <dbReference type="NCBI Taxonomy" id="33203"/>
    <lineage>
        <taxon>Eukaryota</taxon>
        <taxon>Fungi</taxon>
        <taxon>Dikarya</taxon>
        <taxon>Ascomycota</taxon>
        <taxon>Pezizomycotina</taxon>
        <taxon>Sordariomycetes</taxon>
        <taxon>Hypocreomycetidae</taxon>
        <taxon>Hypocreales</taxon>
        <taxon>Ophiocordycipitaceae</taxon>
        <taxon>Purpureocillium</taxon>
    </lineage>
</organism>
<dbReference type="Proteomes" id="UP001638806">
    <property type="component" value="Unassembled WGS sequence"/>
</dbReference>
<dbReference type="EMBL" id="JBGNUJ010000013">
    <property type="protein sequence ID" value="KAL3952341.1"/>
    <property type="molecule type" value="Genomic_DNA"/>
</dbReference>
<evidence type="ECO:0000313" key="1">
    <source>
        <dbReference type="EMBL" id="KAL3952341.1"/>
    </source>
</evidence>
<accession>A0ACC4D7Z2</accession>
<name>A0ACC4D7Z2_PURLI</name>
<proteinExistence type="predicted"/>
<sequence>MADKNFPSRRSVHGLGVRPAPECLGQCEAAAGLHWAGGLAAGTYGALPGANSPSGALKGPSLSAAKSLWLWAVARSHAARPARRGTDKRRRCPRTVSRQAPVKPHVPRVQAPSPSAAAGFPSLALDPFSVPNTCVRAAARRHWHEAWARLGHVR</sequence>